<dbReference type="PANTHER" id="PTHR34894:SF5">
    <property type="entry name" value="EF-HAND DOMAIN-CONTAINING PROTEIN"/>
    <property type="match status" value="1"/>
</dbReference>
<sequence>MRVADNSLQDQMKPKLNRDSKSQSSLPDIQNIGSQKSAQLLPKTKQELEFEYLGEYSMSPTNQLDYSKHITTKNIMSNLKSLNEYMDKRFPKIGGNAGNTTDKQGKKKPLNTNVNMHIPHKSQRNAYGDFYKNLMSNHGGKYVDKVVNSAISPNGFKGNTIDGKRNSSLYLLDVNAPLQSRFNGPLNPIAQMHSAKNSFVQMINLLSQVEKSDEKQHRTIVEYKNEEQSVSNEGNYIQDFKKRFQDNSTMVKKNMSFDKPAQIYKNYLKEQEQKSKITLQNSLSQTTLNASNLKEKIAFKNHLRLFNEDSTFIEEFNKLQDQLDSEKNKKTNKQSGGDNEPTVILNCFKSLEQEFGRDDVQTFEKIIKGLLNDHIHVEDIVSKEELDKAMNQKMYAGFSMAPQIRSQIKDVIRDEYDIDLEDLEAILKDKKYLKSVNVLYKKHLNSYKDQFKQLTKLQRNAKSDDYASVIEEFKNYRINQKLQDIREAERKSSNIFVDNEDPSIEENQSELKIKKTNERYTAFIIYMAIQEMIKQIFVECRDKGKLLLKLFRKYFDEQEKNWFSIIQELCLNITKLKTDRSFMLNKFIDKRNQTIYNQFIKDDLKTIVDDKTVNEENLVQHKRLIMELIGYVNREEDERYLMEVEKRNLEQDVKDVIYSWDLVRSNMEFKERIRKVNTMKIKEDFNLMEEVRTMRKDDQAILVNLERMRTALSTGNVQWDLEKIQLEGQNHFYKEENQIMKQEMKKLREQYEISQETLQERSKENFDLQQRLKKFTSHLDIIEKSHAEIQTDVSFKNEEFTTSLDQILKNKLDNQLKKITKLMNKAKANVNRYQPMSKQEMMDLIQGVYIKKSQEINTKNELHKEFDDFVYSIMIQRFGTKKKADHKGQEFLLALKKYSKEDERVDFFKKFIGFEEANPYSREVLEFYIMLMKATNESIQNIISVPPDGQTQTPCEKIWIEFQQAFEKYVKVFNNSSSNLKEELKKHLIFDCELIIENQPKIEIKLNEKWELYCLLVFLKNTMNQNSIAGNIEQALIEQLNIDEENNLTCAVEFEIFKQHFIKMLGHEDSTIVLSVINIDDLFKKYFGVLCYVEENDLLYKGKIMIKIKGLKKIFRERYDFKITLRKFMDLGMKMSIRFSEEAKEYYGKIFKVFDSDGDGYITFKEFRKIIKKVDPIRSDWKIHAIYQKATGVDDSDKGHLRFNEFIKCAMNNVLMEKMIDWEKVLLEEKDDQIKSSMSISIAQIAKSQTNQTAGRNSKNVKMKLSTLQVANQSSSALNSGRSKNSASIIRSQQTQNL</sequence>
<evidence type="ECO:0000256" key="3">
    <source>
        <dbReference type="SAM" id="MobiDB-lite"/>
    </source>
</evidence>
<dbReference type="OrthoDB" id="191686at2759"/>
<evidence type="ECO:0000256" key="1">
    <source>
        <dbReference type="ARBA" id="ARBA00022837"/>
    </source>
</evidence>
<dbReference type="GO" id="GO:0005509">
    <property type="term" value="F:calcium ion binding"/>
    <property type="evidence" value="ECO:0007669"/>
    <property type="project" value="InterPro"/>
</dbReference>
<dbReference type="Proteomes" id="UP000039865">
    <property type="component" value="Unassembled WGS sequence"/>
</dbReference>
<dbReference type="EMBL" id="CCKQ01000031">
    <property type="protein sequence ID" value="CDW71091.1"/>
    <property type="molecule type" value="Genomic_DNA"/>
</dbReference>
<dbReference type="SUPFAM" id="SSF47473">
    <property type="entry name" value="EF-hand"/>
    <property type="match status" value="1"/>
</dbReference>
<dbReference type="InterPro" id="IPR018247">
    <property type="entry name" value="EF_Hand_1_Ca_BS"/>
</dbReference>
<feature type="compositionally biased region" description="Polar residues" evidence="3">
    <location>
        <begin position="22"/>
        <end position="38"/>
    </location>
</feature>
<dbReference type="Gene3D" id="1.10.238.10">
    <property type="entry name" value="EF-hand"/>
    <property type="match status" value="1"/>
</dbReference>
<evidence type="ECO:0000313" key="5">
    <source>
        <dbReference type="EMBL" id="CDW71091.1"/>
    </source>
</evidence>
<dbReference type="PANTHER" id="PTHR34894">
    <property type="entry name" value="SAM-DEPENDENT METHYLTRANSFERASE RSMI, CONSERVED SITE"/>
    <property type="match status" value="1"/>
</dbReference>
<dbReference type="PROSITE" id="PS50222">
    <property type="entry name" value="EF_HAND_2"/>
    <property type="match status" value="1"/>
</dbReference>
<evidence type="ECO:0000259" key="4">
    <source>
        <dbReference type="PROSITE" id="PS50222"/>
    </source>
</evidence>
<feature type="region of interest" description="Disordered" evidence="3">
    <location>
        <begin position="1274"/>
        <end position="1298"/>
    </location>
</feature>
<dbReference type="InterPro" id="IPR011992">
    <property type="entry name" value="EF-hand-dom_pair"/>
</dbReference>
<feature type="compositionally biased region" description="Basic and acidic residues" evidence="3">
    <location>
        <begin position="12"/>
        <end position="21"/>
    </location>
</feature>
<feature type="compositionally biased region" description="Polar residues" evidence="3">
    <location>
        <begin position="1"/>
        <end position="10"/>
    </location>
</feature>
<accession>A0A077ZRG4</accession>
<keyword evidence="2" id="KW-0175">Coiled coil</keyword>
<dbReference type="InParanoid" id="A0A077ZRG4"/>
<keyword evidence="1" id="KW-0106">Calcium</keyword>
<dbReference type="CDD" id="cd00051">
    <property type="entry name" value="EFh"/>
    <property type="match status" value="1"/>
</dbReference>
<feature type="domain" description="EF-hand" evidence="4">
    <location>
        <begin position="1142"/>
        <end position="1177"/>
    </location>
</feature>
<evidence type="ECO:0000313" key="6">
    <source>
        <dbReference type="Proteomes" id="UP000039865"/>
    </source>
</evidence>
<dbReference type="SMART" id="SM00054">
    <property type="entry name" value="EFh"/>
    <property type="match status" value="1"/>
</dbReference>
<dbReference type="Pfam" id="PF00036">
    <property type="entry name" value="EF-hand_1"/>
    <property type="match status" value="1"/>
</dbReference>
<keyword evidence="6" id="KW-1185">Reference proteome</keyword>
<proteinExistence type="predicted"/>
<feature type="region of interest" description="Disordered" evidence="3">
    <location>
        <begin position="1"/>
        <end position="40"/>
    </location>
</feature>
<dbReference type="PROSITE" id="PS00018">
    <property type="entry name" value="EF_HAND_1"/>
    <property type="match status" value="1"/>
</dbReference>
<feature type="coiled-coil region" evidence="2">
    <location>
        <begin position="723"/>
        <end position="764"/>
    </location>
</feature>
<name>A0A077ZRG4_STYLE</name>
<gene>
    <name evidence="5" type="primary">Contig12807.g13669</name>
    <name evidence="5" type="ORF">STYLEM_30</name>
</gene>
<dbReference type="InterPro" id="IPR002048">
    <property type="entry name" value="EF_hand_dom"/>
</dbReference>
<evidence type="ECO:0000256" key="2">
    <source>
        <dbReference type="SAM" id="Coils"/>
    </source>
</evidence>
<reference evidence="5 6" key="1">
    <citation type="submission" date="2014-06" db="EMBL/GenBank/DDBJ databases">
        <authorList>
            <person name="Swart Estienne"/>
        </authorList>
    </citation>
    <scope>NUCLEOTIDE SEQUENCE [LARGE SCALE GENOMIC DNA]</scope>
    <source>
        <strain evidence="5 6">130c</strain>
    </source>
</reference>
<feature type="region of interest" description="Disordered" evidence="3">
    <location>
        <begin position="93"/>
        <end position="115"/>
    </location>
</feature>
<organism evidence="5 6">
    <name type="scientific">Stylonychia lemnae</name>
    <name type="common">Ciliate</name>
    <dbReference type="NCBI Taxonomy" id="5949"/>
    <lineage>
        <taxon>Eukaryota</taxon>
        <taxon>Sar</taxon>
        <taxon>Alveolata</taxon>
        <taxon>Ciliophora</taxon>
        <taxon>Intramacronucleata</taxon>
        <taxon>Spirotrichea</taxon>
        <taxon>Stichotrichia</taxon>
        <taxon>Sporadotrichida</taxon>
        <taxon>Oxytrichidae</taxon>
        <taxon>Stylonychinae</taxon>
        <taxon>Stylonychia</taxon>
    </lineage>
</organism>
<protein>
    <recommendedName>
        <fullName evidence="4">EF-hand domain-containing protein</fullName>
    </recommendedName>
</protein>